<keyword evidence="8" id="KW-0255">Endonuclease</keyword>
<evidence type="ECO:0000256" key="1">
    <source>
        <dbReference type="ARBA" id="ARBA00012493"/>
    </source>
</evidence>
<dbReference type="CDD" id="cd09274">
    <property type="entry name" value="RNase_HI_RT_Ty3"/>
    <property type="match status" value="1"/>
</dbReference>
<keyword evidence="2" id="KW-0645">Protease</keyword>
<keyword evidence="14" id="KW-0238">DNA-binding</keyword>
<dbReference type="InterPro" id="IPR036397">
    <property type="entry name" value="RNaseH_sf"/>
</dbReference>
<evidence type="ECO:0000259" key="19">
    <source>
        <dbReference type="PROSITE" id="PS50994"/>
    </source>
</evidence>
<evidence type="ECO:0000256" key="13">
    <source>
        <dbReference type="ARBA" id="ARBA00022932"/>
    </source>
</evidence>
<evidence type="ECO:0000313" key="21">
    <source>
        <dbReference type="Proteomes" id="UP001151760"/>
    </source>
</evidence>
<evidence type="ECO:0000259" key="18">
    <source>
        <dbReference type="PROSITE" id="PS50158"/>
    </source>
</evidence>
<dbReference type="Pfam" id="PF08284">
    <property type="entry name" value="RVP_2"/>
    <property type="match status" value="1"/>
</dbReference>
<dbReference type="PANTHER" id="PTHR37984">
    <property type="entry name" value="PROTEIN CBG26694"/>
    <property type="match status" value="1"/>
</dbReference>
<evidence type="ECO:0000256" key="7">
    <source>
        <dbReference type="ARBA" id="ARBA00022750"/>
    </source>
</evidence>
<evidence type="ECO:0000313" key="20">
    <source>
        <dbReference type="EMBL" id="GJT44182.1"/>
    </source>
</evidence>
<keyword evidence="16" id="KW-0862">Zinc</keyword>
<dbReference type="InterPro" id="IPR001584">
    <property type="entry name" value="Integrase_cat-core"/>
</dbReference>
<dbReference type="SUPFAM" id="SSF50630">
    <property type="entry name" value="Acid proteases"/>
    <property type="match status" value="1"/>
</dbReference>
<name>A0ABQ5DZ34_9ASTR</name>
<proteinExistence type="predicted"/>
<evidence type="ECO:0000256" key="12">
    <source>
        <dbReference type="ARBA" id="ARBA00022918"/>
    </source>
</evidence>
<keyword evidence="16" id="KW-0863">Zinc-finger</keyword>
<dbReference type="InterPro" id="IPR000477">
    <property type="entry name" value="RT_dom"/>
</dbReference>
<evidence type="ECO:0000256" key="2">
    <source>
        <dbReference type="ARBA" id="ARBA00022670"/>
    </source>
</evidence>
<dbReference type="PROSITE" id="PS50994">
    <property type="entry name" value="INTEGRASE"/>
    <property type="match status" value="1"/>
</dbReference>
<dbReference type="SUPFAM" id="SSF53098">
    <property type="entry name" value="Ribonuclease H-like"/>
    <property type="match status" value="1"/>
</dbReference>
<dbReference type="EMBL" id="BQNB010015791">
    <property type="protein sequence ID" value="GJT44182.1"/>
    <property type="molecule type" value="Genomic_DNA"/>
</dbReference>
<keyword evidence="10" id="KW-0460">Magnesium</keyword>
<dbReference type="Gene3D" id="3.10.10.10">
    <property type="entry name" value="HIV Type 1 Reverse Transcriptase, subunit A, domain 1"/>
    <property type="match status" value="1"/>
</dbReference>
<dbReference type="PANTHER" id="PTHR37984:SF5">
    <property type="entry name" value="PROTEIN NYNRIN-LIKE"/>
    <property type="match status" value="1"/>
</dbReference>
<dbReference type="InterPro" id="IPR041373">
    <property type="entry name" value="RT_RNaseH"/>
</dbReference>
<keyword evidence="11" id="KW-0229">DNA integration</keyword>
<dbReference type="SUPFAM" id="SSF56672">
    <property type="entry name" value="DNA/RNA polymerases"/>
    <property type="match status" value="1"/>
</dbReference>
<feature type="compositionally biased region" description="Basic and acidic residues" evidence="17">
    <location>
        <begin position="250"/>
        <end position="272"/>
    </location>
</feature>
<dbReference type="GO" id="GO:0003964">
    <property type="term" value="F:RNA-directed DNA polymerase activity"/>
    <property type="evidence" value="ECO:0007669"/>
    <property type="project" value="UniProtKB-KW"/>
</dbReference>
<reference evidence="20" key="1">
    <citation type="journal article" date="2022" name="Int. J. Mol. Sci.">
        <title>Draft Genome of Tanacetum Coccineum: Genomic Comparison of Closely Related Tanacetum-Family Plants.</title>
        <authorList>
            <person name="Yamashiro T."/>
            <person name="Shiraishi A."/>
            <person name="Nakayama K."/>
            <person name="Satake H."/>
        </authorList>
    </citation>
    <scope>NUCLEOTIDE SEQUENCE</scope>
</reference>
<evidence type="ECO:0000256" key="11">
    <source>
        <dbReference type="ARBA" id="ARBA00022908"/>
    </source>
</evidence>
<dbReference type="Gene3D" id="1.10.340.70">
    <property type="match status" value="1"/>
</dbReference>
<dbReference type="InterPro" id="IPR001878">
    <property type="entry name" value="Znf_CCHC"/>
</dbReference>
<dbReference type="InterPro" id="IPR050951">
    <property type="entry name" value="Retrovirus_Pol_polyprotein"/>
</dbReference>
<dbReference type="InterPro" id="IPR012337">
    <property type="entry name" value="RNaseH-like_sf"/>
</dbReference>
<dbReference type="Proteomes" id="UP001151760">
    <property type="component" value="Unassembled WGS sequence"/>
</dbReference>
<keyword evidence="9" id="KW-0378">Hydrolase</keyword>
<keyword evidence="13" id="KW-0239">DNA-directed DNA polymerase</keyword>
<dbReference type="PROSITE" id="PS50158">
    <property type="entry name" value="ZF_CCHC"/>
    <property type="match status" value="1"/>
</dbReference>
<keyword evidence="21" id="KW-1185">Reference proteome</keyword>
<dbReference type="InterPro" id="IPR021109">
    <property type="entry name" value="Peptidase_aspartic_dom_sf"/>
</dbReference>
<feature type="region of interest" description="Disordered" evidence="17">
    <location>
        <begin position="250"/>
        <end position="274"/>
    </location>
</feature>
<dbReference type="Gene3D" id="3.30.70.270">
    <property type="match status" value="2"/>
</dbReference>
<gene>
    <name evidence="20" type="ORF">Tco_0952897</name>
</gene>
<dbReference type="InterPro" id="IPR041588">
    <property type="entry name" value="Integrase_H2C2"/>
</dbReference>
<keyword evidence="5" id="KW-0540">Nuclease</keyword>
<accession>A0ABQ5DZ34</accession>
<dbReference type="Pfam" id="PF24626">
    <property type="entry name" value="SH3_Tf2-1"/>
    <property type="match status" value="1"/>
</dbReference>
<keyword evidence="12 20" id="KW-0695">RNA-directed DNA polymerase</keyword>
<dbReference type="CDD" id="cd00303">
    <property type="entry name" value="retropepsin_like"/>
    <property type="match status" value="1"/>
</dbReference>
<keyword evidence="4" id="KW-0548">Nucleotidyltransferase</keyword>
<feature type="domain" description="CCHC-type" evidence="18">
    <location>
        <begin position="319"/>
        <end position="334"/>
    </location>
</feature>
<dbReference type="Pfam" id="PF17917">
    <property type="entry name" value="RT_RNaseH"/>
    <property type="match status" value="1"/>
</dbReference>
<dbReference type="EC" id="2.7.7.49" evidence="1"/>
<evidence type="ECO:0000256" key="9">
    <source>
        <dbReference type="ARBA" id="ARBA00022801"/>
    </source>
</evidence>
<evidence type="ECO:0000256" key="6">
    <source>
        <dbReference type="ARBA" id="ARBA00022723"/>
    </source>
</evidence>
<evidence type="ECO:0000256" key="8">
    <source>
        <dbReference type="ARBA" id="ARBA00022759"/>
    </source>
</evidence>
<dbReference type="Gene3D" id="3.30.420.10">
    <property type="entry name" value="Ribonuclease H-like superfamily/Ribonuclease H"/>
    <property type="match status" value="1"/>
</dbReference>
<dbReference type="SMART" id="SM00343">
    <property type="entry name" value="ZnF_C2HC"/>
    <property type="match status" value="1"/>
</dbReference>
<sequence length="1354" mass="154135">MTLRFRRSPQLQTKEIPMNEFAPIDYPAKGVFIGWSTTVKGGIYNYGGQHNYTCTTTQVDLQIVTQVTNNVNNANKGNGGNGGGGNGNGGNNGCTFKAFQSCNPKEYDGKGGAIVLTRWIDKMKNVIDNSGCAENQKVRYAASLLVNKTLTLWNTQVQARGRVATMAMTWNDFKALVVEEFCPSNEMEKLENEFWNHKMVGANHAAYTDKLAPEIRGMLRATQPTTIQNAILRAGILTDEIINCGTLTKGSDKRKGVEESSKTRGSWKDNKKAKTGTGFVATAHPRNEIASSSSKDCRAPVRQVAPVNAIRMSNNSRVCYECGSPDHFRNTCPKLNRAPGQVGNELALEGSRNNRSNGNQVRGRAFNVNVNAMEAVKDPNVVTGTFSLNDHFVTILFNSGADFSFISTKFMPLLNVRPSIVNPGYVIDVADGKKVEVDRIIHDCKLELGGSLFSINLIHLGHGSFDVIVGMDWLSQHKAVIVCHEKVEIPVEDGRILRVHGEPAVGITKALKSAKEDEPKLTDISVVREFIDVFPEDLSGFPPQRQVEFRIDLVLVVTPVAKSPYRLAPSEMQELSGQLQELQDKGFIRPSHSTWGAPMLFVKKKDGSLRMCIDYRELNKLTIKNRYPLSRIDDLFDQLQGSRYFSKIDLRSDKFVIVFIDDILIFSKTKEDHEVYLGLVLELLRKEKLYAKFSKCEFWLQEVHFLGHVVNQNGIHVDPIKIEAKNQKYVWGVEQEEDFQTLTNNLCDAPILTLPDGVEDFVVYCDASNQRLGCVLMQRGKVIAYASRQLKIHEKNYTTHDLELGAVVFALKTWRHYLYGTKSVIYTDHKSLQHIFDQKELNMRQRRWIELFSDYECEIRYHPGKANVVVDALSRKERLKPRRVRAMAVTIQAGMREKIQAAQSEALKQENVIMENLHGLDQQMEKKEGESLYFMDRIWVPLVGSVRTMIMDEAHRSKYSVHPGADKMYHDLRDMYWWPGMKRDIATYVSKCLTCSKVKAEHQRPSGLLQQPEIPEWKWDKITMDFITKFPRSKSGHDTIWVIVDRLTKSAHFLAIREDYSTEKLAKIYIDEIVTRHGVPVSIISDRDGRFTSRCWQTVQKALGTRLDMSTAYHPQMDGKSKRTIQTLADMLRAYHSSIRCAPFEALYRRKCRLPVLWAEIGESSLIGPELVQETTDKVVLIKEKLKAARDRQKSYVNNRRKPLEFEVGDRVMLKVSPWKGVIGFRKKGKLAPRYVGPFEIHERIGPVAYRLRLPEELSGVHDTFHVSNLKKCLADASLHVPLDEIKVDKTLRFVEEPVEIMDREVKRLKRSKISLVKVRWNSKRGPEFTWEREDYMKSKYPQLFVEQAGKSAS</sequence>
<dbReference type="InterPro" id="IPR043502">
    <property type="entry name" value="DNA/RNA_pol_sf"/>
</dbReference>
<evidence type="ECO:0000256" key="14">
    <source>
        <dbReference type="ARBA" id="ARBA00023125"/>
    </source>
</evidence>
<feature type="domain" description="Integrase catalytic" evidence="19">
    <location>
        <begin position="1008"/>
        <end position="1211"/>
    </location>
</feature>
<evidence type="ECO:0000256" key="10">
    <source>
        <dbReference type="ARBA" id="ARBA00022842"/>
    </source>
</evidence>
<organism evidence="20 21">
    <name type="scientific">Tanacetum coccineum</name>
    <dbReference type="NCBI Taxonomy" id="301880"/>
    <lineage>
        <taxon>Eukaryota</taxon>
        <taxon>Viridiplantae</taxon>
        <taxon>Streptophyta</taxon>
        <taxon>Embryophyta</taxon>
        <taxon>Tracheophyta</taxon>
        <taxon>Spermatophyta</taxon>
        <taxon>Magnoliopsida</taxon>
        <taxon>eudicotyledons</taxon>
        <taxon>Gunneridae</taxon>
        <taxon>Pentapetalae</taxon>
        <taxon>asterids</taxon>
        <taxon>campanulids</taxon>
        <taxon>Asterales</taxon>
        <taxon>Asteraceae</taxon>
        <taxon>Asteroideae</taxon>
        <taxon>Anthemideae</taxon>
        <taxon>Anthemidinae</taxon>
        <taxon>Tanacetum</taxon>
    </lineage>
</organism>
<comment type="caution">
    <text evidence="20">The sequence shown here is derived from an EMBL/GenBank/DDBJ whole genome shotgun (WGS) entry which is preliminary data.</text>
</comment>
<dbReference type="Pfam" id="PF00078">
    <property type="entry name" value="RVT_1"/>
    <property type="match status" value="1"/>
</dbReference>
<dbReference type="InterPro" id="IPR043128">
    <property type="entry name" value="Rev_trsase/Diguanyl_cyclase"/>
</dbReference>
<evidence type="ECO:0000256" key="5">
    <source>
        <dbReference type="ARBA" id="ARBA00022722"/>
    </source>
</evidence>
<evidence type="ECO:0000256" key="16">
    <source>
        <dbReference type="PROSITE-ProRule" id="PRU00047"/>
    </source>
</evidence>
<dbReference type="Gene3D" id="2.40.70.10">
    <property type="entry name" value="Acid Proteases"/>
    <property type="match status" value="1"/>
</dbReference>
<dbReference type="InterPro" id="IPR056924">
    <property type="entry name" value="SH3_Tf2-1"/>
</dbReference>
<evidence type="ECO:0000256" key="4">
    <source>
        <dbReference type="ARBA" id="ARBA00022695"/>
    </source>
</evidence>
<keyword evidence="3" id="KW-0808">Transferase</keyword>
<dbReference type="CDD" id="cd01647">
    <property type="entry name" value="RT_LTR"/>
    <property type="match status" value="1"/>
</dbReference>
<reference evidence="20" key="2">
    <citation type="submission" date="2022-01" db="EMBL/GenBank/DDBJ databases">
        <authorList>
            <person name="Yamashiro T."/>
            <person name="Shiraishi A."/>
            <person name="Satake H."/>
            <person name="Nakayama K."/>
        </authorList>
    </citation>
    <scope>NUCLEOTIDE SEQUENCE</scope>
</reference>
<evidence type="ECO:0000256" key="15">
    <source>
        <dbReference type="ARBA" id="ARBA00023172"/>
    </source>
</evidence>
<protein>
    <recommendedName>
        <fullName evidence="1">RNA-directed DNA polymerase</fullName>
        <ecNumber evidence="1">2.7.7.49</ecNumber>
    </recommendedName>
</protein>
<keyword evidence="6" id="KW-0479">Metal-binding</keyword>
<evidence type="ECO:0000256" key="17">
    <source>
        <dbReference type="SAM" id="MobiDB-lite"/>
    </source>
</evidence>
<keyword evidence="7" id="KW-0064">Aspartyl protease</keyword>
<dbReference type="Pfam" id="PF17921">
    <property type="entry name" value="Integrase_H2C2"/>
    <property type="match status" value="1"/>
</dbReference>
<keyword evidence="15" id="KW-0233">DNA recombination</keyword>
<evidence type="ECO:0000256" key="3">
    <source>
        <dbReference type="ARBA" id="ARBA00022679"/>
    </source>
</evidence>